<evidence type="ECO:0000256" key="4">
    <source>
        <dbReference type="ARBA" id="ARBA00022490"/>
    </source>
</evidence>
<keyword evidence="7" id="KW-0548">Nucleotidyltransferase</keyword>
<dbReference type="EMBL" id="MFEK01000014">
    <property type="protein sequence ID" value="OGE78237.1"/>
    <property type="molecule type" value="Genomic_DNA"/>
</dbReference>
<dbReference type="InterPro" id="IPR050156">
    <property type="entry name" value="TC-AMP_synthase_SUA5"/>
</dbReference>
<comment type="similarity">
    <text evidence="2">Belongs to the SUA5 family.</text>
</comment>
<dbReference type="STRING" id="1817824.A2751_03720"/>
<evidence type="ECO:0000256" key="6">
    <source>
        <dbReference type="ARBA" id="ARBA00022694"/>
    </source>
</evidence>
<dbReference type="GO" id="GO:0000049">
    <property type="term" value="F:tRNA binding"/>
    <property type="evidence" value="ECO:0007669"/>
    <property type="project" value="TreeGrafter"/>
</dbReference>
<gene>
    <name evidence="13" type="ORF">A2751_03720</name>
</gene>
<evidence type="ECO:0000256" key="9">
    <source>
        <dbReference type="ARBA" id="ARBA00022840"/>
    </source>
</evidence>
<dbReference type="InterPro" id="IPR006070">
    <property type="entry name" value="Sua5-like_dom"/>
</dbReference>
<dbReference type="PANTHER" id="PTHR17490:SF16">
    <property type="entry name" value="THREONYLCARBAMOYL-AMP SYNTHASE"/>
    <property type="match status" value="1"/>
</dbReference>
<name>A0A1F5NKK8_9BACT</name>
<evidence type="ECO:0000256" key="1">
    <source>
        <dbReference type="ARBA" id="ARBA00004496"/>
    </source>
</evidence>
<keyword evidence="8" id="KW-0547">Nucleotide-binding</keyword>
<sequence>MNKEQIRIAINYVKNGKAVVFPTDTAYGLGVDATNSKAVMRLFKIKKRRPTKPVHIVVSGFAMAKRYAKFSPQAEKLFRKFLPGKLTLILPFKPPPSSLRARLRRTRSVPPQMGEGSSYRTLSAGTGTIGIRMPKDKIALGLVKKLGRPITATSANISSAPTAYSVSQIKWQYRNKKLKPDFYLDGGKLNKVRPSTMVRLTGSRIEILRRGPITKKQILKCIISVSPNISQSRRTAK</sequence>
<keyword evidence="4" id="KW-0963">Cytoplasm</keyword>
<feature type="domain" description="YrdC-like" evidence="12">
    <location>
        <begin position="3"/>
        <end position="213"/>
    </location>
</feature>
<dbReference type="Proteomes" id="UP000176864">
    <property type="component" value="Unassembled WGS sequence"/>
</dbReference>
<evidence type="ECO:0000256" key="7">
    <source>
        <dbReference type="ARBA" id="ARBA00022695"/>
    </source>
</evidence>
<proteinExistence type="inferred from homology"/>
<dbReference type="PANTHER" id="PTHR17490">
    <property type="entry name" value="SUA5"/>
    <property type="match status" value="1"/>
</dbReference>
<keyword evidence="5" id="KW-0808">Transferase</keyword>
<keyword evidence="6" id="KW-0819">tRNA processing</keyword>
<dbReference type="GO" id="GO:0003725">
    <property type="term" value="F:double-stranded RNA binding"/>
    <property type="evidence" value="ECO:0007669"/>
    <property type="project" value="InterPro"/>
</dbReference>
<protein>
    <recommendedName>
        <fullName evidence="10">L-threonylcarbamoyladenylate synthase</fullName>
        <ecNumber evidence="3">2.7.7.87</ecNumber>
    </recommendedName>
    <alternativeName>
        <fullName evidence="10">L-threonylcarbamoyladenylate synthase</fullName>
    </alternativeName>
</protein>
<dbReference type="GO" id="GO:0006450">
    <property type="term" value="P:regulation of translational fidelity"/>
    <property type="evidence" value="ECO:0007669"/>
    <property type="project" value="TreeGrafter"/>
</dbReference>
<evidence type="ECO:0000256" key="5">
    <source>
        <dbReference type="ARBA" id="ARBA00022679"/>
    </source>
</evidence>
<dbReference type="Gene3D" id="3.90.870.10">
    <property type="entry name" value="DHBP synthase"/>
    <property type="match status" value="1"/>
</dbReference>
<dbReference type="GO" id="GO:0005524">
    <property type="term" value="F:ATP binding"/>
    <property type="evidence" value="ECO:0007669"/>
    <property type="project" value="UniProtKB-KW"/>
</dbReference>
<evidence type="ECO:0000259" key="12">
    <source>
        <dbReference type="PROSITE" id="PS51163"/>
    </source>
</evidence>
<keyword evidence="9" id="KW-0067">ATP-binding</keyword>
<comment type="catalytic activity">
    <reaction evidence="11">
        <text>L-threonine + hydrogencarbonate + ATP = L-threonylcarbamoyladenylate + diphosphate + H2O</text>
        <dbReference type="Rhea" id="RHEA:36407"/>
        <dbReference type="ChEBI" id="CHEBI:15377"/>
        <dbReference type="ChEBI" id="CHEBI:17544"/>
        <dbReference type="ChEBI" id="CHEBI:30616"/>
        <dbReference type="ChEBI" id="CHEBI:33019"/>
        <dbReference type="ChEBI" id="CHEBI:57926"/>
        <dbReference type="ChEBI" id="CHEBI:73682"/>
        <dbReference type="EC" id="2.7.7.87"/>
    </reaction>
</comment>
<accession>A0A1F5NKK8</accession>
<evidence type="ECO:0000256" key="2">
    <source>
        <dbReference type="ARBA" id="ARBA00007663"/>
    </source>
</evidence>
<dbReference type="SUPFAM" id="SSF55821">
    <property type="entry name" value="YrdC/RibB"/>
    <property type="match status" value="1"/>
</dbReference>
<dbReference type="AlphaFoldDB" id="A0A1F5NKK8"/>
<dbReference type="GO" id="GO:0005737">
    <property type="term" value="C:cytoplasm"/>
    <property type="evidence" value="ECO:0007669"/>
    <property type="project" value="UniProtKB-SubCell"/>
</dbReference>
<dbReference type="PROSITE" id="PS51163">
    <property type="entry name" value="YRDC"/>
    <property type="match status" value="1"/>
</dbReference>
<evidence type="ECO:0000313" key="14">
    <source>
        <dbReference type="Proteomes" id="UP000176864"/>
    </source>
</evidence>
<evidence type="ECO:0000256" key="3">
    <source>
        <dbReference type="ARBA" id="ARBA00012584"/>
    </source>
</evidence>
<evidence type="ECO:0000256" key="10">
    <source>
        <dbReference type="ARBA" id="ARBA00029774"/>
    </source>
</evidence>
<dbReference type="GO" id="GO:0008033">
    <property type="term" value="P:tRNA processing"/>
    <property type="evidence" value="ECO:0007669"/>
    <property type="project" value="UniProtKB-KW"/>
</dbReference>
<evidence type="ECO:0000256" key="8">
    <source>
        <dbReference type="ARBA" id="ARBA00022741"/>
    </source>
</evidence>
<comment type="caution">
    <text evidence="13">The sequence shown here is derived from an EMBL/GenBank/DDBJ whole genome shotgun (WGS) entry which is preliminary data.</text>
</comment>
<comment type="subcellular location">
    <subcellularLocation>
        <location evidence="1">Cytoplasm</location>
    </subcellularLocation>
</comment>
<evidence type="ECO:0000256" key="11">
    <source>
        <dbReference type="ARBA" id="ARBA00048366"/>
    </source>
</evidence>
<dbReference type="Pfam" id="PF01300">
    <property type="entry name" value="Sua5_yciO_yrdC"/>
    <property type="match status" value="1"/>
</dbReference>
<reference evidence="13 14" key="1">
    <citation type="journal article" date="2016" name="Nat. Commun.">
        <title>Thousands of microbial genomes shed light on interconnected biogeochemical processes in an aquifer system.</title>
        <authorList>
            <person name="Anantharaman K."/>
            <person name="Brown C.T."/>
            <person name="Hug L.A."/>
            <person name="Sharon I."/>
            <person name="Castelle C.J."/>
            <person name="Probst A.J."/>
            <person name="Thomas B.C."/>
            <person name="Singh A."/>
            <person name="Wilkins M.J."/>
            <person name="Karaoz U."/>
            <person name="Brodie E.L."/>
            <person name="Williams K.H."/>
            <person name="Hubbard S.S."/>
            <person name="Banfield J.F."/>
        </authorList>
    </citation>
    <scope>NUCLEOTIDE SEQUENCE [LARGE SCALE GENOMIC DNA]</scope>
</reference>
<evidence type="ECO:0000313" key="13">
    <source>
        <dbReference type="EMBL" id="OGE78237.1"/>
    </source>
</evidence>
<dbReference type="InterPro" id="IPR017945">
    <property type="entry name" value="DHBP_synth_RibB-like_a/b_dom"/>
</dbReference>
<dbReference type="EC" id="2.7.7.87" evidence="3"/>
<organism evidence="13 14">
    <name type="scientific">Candidatus Doudnabacteria bacterium RIFCSPHIGHO2_01_FULL_46_14</name>
    <dbReference type="NCBI Taxonomy" id="1817824"/>
    <lineage>
        <taxon>Bacteria</taxon>
        <taxon>Candidatus Doudnaibacteriota</taxon>
    </lineage>
</organism>
<dbReference type="GO" id="GO:0061710">
    <property type="term" value="F:L-threonylcarbamoyladenylate synthase"/>
    <property type="evidence" value="ECO:0007669"/>
    <property type="project" value="UniProtKB-EC"/>
</dbReference>